<sequence>MAYPFGPVACDPASVQEYNPATRLGRKRWGRRHTRMPSALGTRERERPVFETLEPRILLSADLTYGMSPGDPTDLLLRLNAGNYELFDQATNTVVSSELADSNTINITGTTGADFLELDLGTLGSGKTINFSGDGDDTLRSTKNSDQTLTNTSLNAGGQTFTLSGFQKAELTGGNSANTLDASAFTGDVTLSGLGGVDRLIGGTGNDTLIGGLGMTPISLSTAGVRIPSRRSRTRAPTVSTSPPPPRLLKSMNCTKKHGAEK</sequence>
<dbReference type="Pfam" id="PF08548">
    <property type="entry name" value="Peptidase_M10_C"/>
    <property type="match status" value="1"/>
</dbReference>
<gene>
    <name evidence="6" type="ORF">NSPWAT_2273</name>
</gene>
<dbReference type="InterPro" id="IPR013858">
    <property type="entry name" value="Peptidase_M10B_C"/>
</dbReference>
<evidence type="ECO:0000256" key="4">
    <source>
        <dbReference type="SAM" id="MobiDB-lite"/>
    </source>
</evidence>
<dbReference type="EMBL" id="OX336137">
    <property type="protein sequence ID" value="CAI2719129.1"/>
    <property type="molecule type" value="Genomic_DNA"/>
</dbReference>
<proteinExistence type="predicted"/>
<keyword evidence="3" id="KW-0677">Repeat</keyword>
<organism evidence="6 7">
    <name type="scientific">Nitrospina watsonii</name>
    <dbReference type="NCBI Taxonomy" id="1323948"/>
    <lineage>
        <taxon>Bacteria</taxon>
        <taxon>Pseudomonadati</taxon>
        <taxon>Nitrospinota/Tectimicrobiota group</taxon>
        <taxon>Nitrospinota</taxon>
        <taxon>Nitrospinia</taxon>
        <taxon>Nitrospinales</taxon>
        <taxon>Nitrospinaceae</taxon>
        <taxon>Nitrospina</taxon>
    </lineage>
</organism>
<protein>
    <recommendedName>
        <fullName evidence="5">Peptidase M10 serralysin C-terminal domain-containing protein</fullName>
    </recommendedName>
</protein>
<evidence type="ECO:0000313" key="7">
    <source>
        <dbReference type="Proteomes" id="UP001157733"/>
    </source>
</evidence>
<name>A0ABM9HFT5_9BACT</name>
<evidence type="ECO:0000256" key="3">
    <source>
        <dbReference type="ARBA" id="ARBA00022737"/>
    </source>
</evidence>
<keyword evidence="7" id="KW-1185">Reference proteome</keyword>
<reference evidence="6 7" key="1">
    <citation type="submission" date="2022-09" db="EMBL/GenBank/DDBJ databases">
        <authorList>
            <person name="Kop L."/>
        </authorList>
    </citation>
    <scope>NUCLEOTIDE SEQUENCE [LARGE SCALE GENOMIC DNA]</scope>
    <source>
        <strain evidence="6 7">347</strain>
    </source>
</reference>
<dbReference type="InterPro" id="IPR053786">
    <property type="entry name" value="LEPRxLL_CS"/>
</dbReference>
<feature type="domain" description="Peptidase M10 serralysin C-terminal" evidence="5">
    <location>
        <begin position="132"/>
        <end position="211"/>
    </location>
</feature>
<dbReference type="NCBIfam" id="NF012209">
    <property type="entry name" value="LEPR-8K"/>
    <property type="match status" value="1"/>
</dbReference>
<comment type="subcellular location">
    <subcellularLocation>
        <location evidence="1">Secreted</location>
    </subcellularLocation>
</comment>
<evidence type="ECO:0000256" key="2">
    <source>
        <dbReference type="ARBA" id="ARBA00022525"/>
    </source>
</evidence>
<feature type="region of interest" description="Disordered" evidence="4">
    <location>
        <begin position="224"/>
        <end position="262"/>
    </location>
</feature>
<keyword evidence="2" id="KW-0964">Secreted</keyword>
<evidence type="ECO:0000313" key="6">
    <source>
        <dbReference type="EMBL" id="CAI2719129.1"/>
    </source>
</evidence>
<dbReference type="PRINTS" id="PR00313">
    <property type="entry name" value="CABNDNGRPT"/>
</dbReference>
<evidence type="ECO:0000259" key="5">
    <source>
        <dbReference type="Pfam" id="PF08548"/>
    </source>
</evidence>
<accession>A0ABM9HFT5</accession>
<dbReference type="Proteomes" id="UP001157733">
    <property type="component" value="Chromosome"/>
</dbReference>
<dbReference type="SUPFAM" id="SSF51120">
    <property type="entry name" value="beta-Roll"/>
    <property type="match status" value="1"/>
</dbReference>
<evidence type="ECO:0000256" key="1">
    <source>
        <dbReference type="ARBA" id="ARBA00004613"/>
    </source>
</evidence>
<dbReference type="InterPro" id="IPR011049">
    <property type="entry name" value="Serralysin-like_metalloprot_C"/>
</dbReference>